<sequence length="222" mass="24772">AQKDYGHLYPLVFKGSRIAGFLVLLFVVPIVCETQGILGVWLYKVEIPRYTVVFTQLILINALIDSFSQSLITLINAVGRIARYQMVVGGILILNLPFTLLALWLGAPPYAAMIVGCGLSVAGLIARITIISRQIDFPWREYLIKVLLRAGIVIACVGVTIAAYKMVVPHYRFDFLVNIAVCLLVTATCIYAIGLDATERHTVREKITTWIKKPKSHDKNRR</sequence>
<accession>A0A9D1VPR5</accession>
<organism evidence="2 3">
    <name type="scientific">Candidatus Barnesiella excrementipullorum</name>
    <dbReference type="NCBI Taxonomy" id="2838479"/>
    <lineage>
        <taxon>Bacteria</taxon>
        <taxon>Pseudomonadati</taxon>
        <taxon>Bacteroidota</taxon>
        <taxon>Bacteroidia</taxon>
        <taxon>Bacteroidales</taxon>
        <taxon>Barnesiellaceae</taxon>
        <taxon>Barnesiella</taxon>
    </lineage>
</organism>
<dbReference type="Proteomes" id="UP000824246">
    <property type="component" value="Unassembled WGS sequence"/>
</dbReference>
<dbReference type="EMBL" id="DXFB01000014">
    <property type="protein sequence ID" value="HIX44705.1"/>
    <property type="molecule type" value="Genomic_DNA"/>
</dbReference>
<keyword evidence="1" id="KW-1133">Transmembrane helix</keyword>
<feature type="transmembrane region" description="Helical" evidence="1">
    <location>
        <begin position="175"/>
        <end position="194"/>
    </location>
</feature>
<name>A0A9D1VPR5_9BACT</name>
<feature type="transmembrane region" description="Helical" evidence="1">
    <location>
        <begin position="84"/>
        <end position="104"/>
    </location>
</feature>
<proteinExistence type="predicted"/>
<keyword evidence="1" id="KW-0812">Transmembrane</keyword>
<reference evidence="2" key="1">
    <citation type="journal article" date="2021" name="PeerJ">
        <title>Extensive microbial diversity within the chicken gut microbiome revealed by metagenomics and culture.</title>
        <authorList>
            <person name="Gilroy R."/>
            <person name="Ravi A."/>
            <person name="Getino M."/>
            <person name="Pursley I."/>
            <person name="Horton D.L."/>
            <person name="Alikhan N.F."/>
            <person name="Baker D."/>
            <person name="Gharbi K."/>
            <person name="Hall N."/>
            <person name="Watson M."/>
            <person name="Adriaenssens E.M."/>
            <person name="Foster-Nyarko E."/>
            <person name="Jarju S."/>
            <person name="Secka A."/>
            <person name="Antonio M."/>
            <person name="Oren A."/>
            <person name="Chaudhuri R.R."/>
            <person name="La Ragione R."/>
            <person name="Hildebrand F."/>
            <person name="Pallen M.J."/>
        </authorList>
    </citation>
    <scope>NUCLEOTIDE SEQUENCE</scope>
    <source>
        <strain evidence="2">ChiHjej12B11-16260</strain>
    </source>
</reference>
<gene>
    <name evidence="2" type="ORF">H9982_00620</name>
</gene>
<protein>
    <submittedName>
        <fullName evidence="2">Uncharacterized protein</fullName>
    </submittedName>
</protein>
<evidence type="ECO:0000256" key="1">
    <source>
        <dbReference type="SAM" id="Phobius"/>
    </source>
</evidence>
<feature type="transmembrane region" description="Helical" evidence="1">
    <location>
        <begin position="110"/>
        <end position="130"/>
    </location>
</feature>
<reference evidence="2" key="2">
    <citation type="submission" date="2021-04" db="EMBL/GenBank/DDBJ databases">
        <authorList>
            <person name="Gilroy R."/>
        </authorList>
    </citation>
    <scope>NUCLEOTIDE SEQUENCE</scope>
    <source>
        <strain evidence="2">ChiHjej12B11-16260</strain>
    </source>
</reference>
<dbReference type="AlphaFoldDB" id="A0A9D1VPR5"/>
<evidence type="ECO:0000313" key="3">
    <source>
        <dbReference type="Proteomes" id="UP000824246"/>
    </source>
</evidence>
<feature type="transmembrane region" description="Helical" evidence="1">
    <location>
        <begin position="142"/>
        <end position="163"/>
    </location>
</feature>
<keyword evidence="1" id="KW-0472">Membrane</keyword>
<feature type="transmembrane region" description="Helical" evidence="1">
    <location>
        <begin position="21"/>
        <end position="41"/>
    </location>
</feature>
<comment type="caution">
    <text evidence="2">The sequence shown here is derived from an EMBL/GenBank/DDBJ whole genome shotgun (WGS) entry which is preliminary data.</text>
</comment>
<feature type="non-terminal residue" evidence="2">
    <location>
        <position position="1"/>
    </location>
</feature>
<evidence type="ECO:0000313" key="2">
    <source>
        <dbReference type="EMBL" id="HIX44705.1"/>
    </source>
</evidence>